<sequence length="252" mass="26855">MVNLMSTFLRAPRARAYPRAPRARAYPRAPRARPWAARVAVAGVLAALAAACSPAVPIVAAGAVTTAAVAEERTTRDALTDIEIETTINNNLLNASPELFRRVGVDVVEGRVLLSGAVSRQDQRIEAVKQAWAAPGVREVINELSLAGDPGIQRYSQDLWITTQLRSRMVADAGIRSINYNIETHRGVVNLIGLARSPQELQRVTRIAAAIPGVTSVVSHVLSIDDPRRLAQTPRPDGNSDGFGPAPAPAAG</sequence>
<feature type="domain" description="BON" evidence="2">
    <location>
        <begin position="80"/>
        <end position="148"/>
    </location>
</feature>
<gene>
    <name evidence="3" type="ORF">SAMN05444370_10281</name>
</gene>
<dbReference type="Pfam" id="PF04972">
    <property type="entry name" value="BON"/>
    <property type="match status" value="2"/>
</dbReference>
<reference evidence="3 4" key="1">
    <citation type="submission" date="2016-10" db="EMBL/GenBank/DDBJ databases">
        <authorList>
            <person name="de Groot N.N."/>
        </authorList>
    </citation>
    <scope>NUCLEOTIDE SEQUENCE [LARGE SCALE GENOMIC DNA]</scope>
    <source>
        <strain evidence="3 4">DSM 15345</strain>
    </source>
</reference>
<dbReference type="AlphaFoldDB" id="A0A1H3WQV6"/>
<dbReference type="PANTHER" id="PTHR34606">
    <property type="entry name" value="BON DOMAIN-CONTAINING PROTEIN"/>
    <property type="match status" value="1"/>
</dbReference>
<dbReference type="SMART" id="SM00749">
    <property type="entry name" value="BON"/>
    <property type="match status" value="2"/>
</dbReference>
<accession>A0A1H3WQV6</accession>
<dbReference type="Proteomes" id="UP000198703">
    <property type="component" value="Unassembled WGS sequence"/>
</dbReference>
<evidence type="ECO:0000313" key="4">
    <source>
        <dbReference type="Proteomes" id="UP000198703"/>
    </source>
</evidence>
<proteinExistence type="predicted"/>
<dbReference type="EMBL" id="FNQM01000002">
    <property type="protein sequence ID" value="SDZ89509.1"/>
    <property type="molecule type" value="Genomic_DNA"/>
</dbReference>
<evidence type="ECO:0000256" key="1">
    <source>
        <dbReference type="SAM" id="MobiDB-lite"/>
    </source>
</evidence>
<name>A0A1H3WQV6_9RHOB</name>
<dbReference type="InterPro" id="IPR014004">
    <property type="entry name" value="Transpt-assoc_nodulatn_dom_bac"/>
</dbReference>
<dbReference type="PROSITE" id="PS50914">
    <property type="entry name" value="BON"/>
    <property type="match status" value="2"/>
</dbReference>
<dbReference type="OrthoDB" id="8479706at2"/>
<dbReference type="InterPro" id="IPR007055">
    <property type="entry name" value="BON_dom"/>
</dbReference>
<evidence type="ECO:0000259" key="2">
    <source>
        <dbReference type="PROSITE" id="PS50914"/>
    </source>
</evidence>
<feature type="domain" description="BON" evidence="2">
    <location>
        <begin position="157"/>
        <end position="226"/>
    </location>
</feature>
<dbReference type="PANTHER" id="PTHR34606:SF15">
    <property type="entry name" value="BON DOMAIN-CONTAINING PROTEIN"/>
    <property type="match status" value="1"/>
</dbReference>
<dbReference type="InterPro" id="IPR051686">
    <property type="entry name" value="Lipoprotein_DolP"/>
</dbReference>
<evidence type="ECO:0000313" key="3">
    <source>
        <dbReference type="EMBL" id="SDZ89509.1"/>
    </source>
</evidence>
<keyword evidence="4" id="KW-1185">Reference proteome</keyword>
<protein>
    <submittedName>
        <fullName evidence="3">Osmotically-inducible protein OsmY, contains BON domain</fullName>
    </submittedName>
</protein>
<organism evidence="3 4">
    <name type="scientific">Rubrimonas cliftonensis</name>
    <dbReference type="NCBI Taxonomy" id="89524"/>
    <lineage>
        <taxon>Bacteria</taxon>
        <taxon>Pseudomonadati</taxon>
        <taxon>Pseudomonadota</taxon>
        <taxon>Alphaproteobacteria</taxon>
        <taxon>Rhodobacterales</taxon>
        <taxon>Paracoccaceae</taxon>
        <taxon>Rubrimonas</taxon>
    </lineage>
</organism>
<feature type="region of interest" description="Disordered" evidence="1">
    <location>
        <begin position="229"/>
        <end position="252"/>
    </location>
</feature>
<dbReference type="STRING" id="89524.SAMN05444370_10281"/>
<dbReference type="Gene3D" id="3.30.1340.30">
    <property type="match status" value="2"/>
</dbReference>